<dbReference type="OrthoDB" id="6780031at2759"/>
<dbReference type="AlphaFoldDB" id="A0A9P0B9B5"/>
<evidence type="ECO:0000256" key="1">
    <source>
        <dbReference type="SAM" id="MobiDB-lite"/>
    </source>
</evidence>
<gene>
    <name evidence="2" type="ORF">MELIAE_LOCUS10271</name>
</gene>
<protein>
    <submittedName>
        <fullName evidence="2">Uncharacterized protein</fullName>
    </submittedName>
</protein>
<accession>A0A9P0B9B5</accession>
<keyword evidence="3" id="KW-1185">Reference proteome</keyword>
<evidence type="ECO:0000313" key="3">
    <source>
        <dbReference type="Proteomes" id="UP001154078"/>
    </source>
</evidence>
<reference evidence="2" key="1">
    <citation type="submission" date="2021-12" db="EMBL/GenBank/DDBJ databases">
        <authorList>
            <person name="King R."/>
        </authorList>
    </citation>
    <scope>NUCLEOTIDE SEQUENCE</scope>
</reference>
<name>A0A9P0B9B5_BRAAE</name>
<dbReference type="Proteomes" id="UP001154078">
    <property type="component" value="Chromosome 7"/>
</dbReference>
<organism evidence="2 3">
    <name type="scientific">Brassicogethes aeneus</name>
    <name type="common">Rape pollen beetle</name>
    <name type="synonym">Meligethes aeneus</name>
    <dbReference type="NCBI Taxonomy" id="1431903"/>
    <lineage>
        <taxon>Eukaryota</taxon>
        <taxon>Metazoa</taxon>
        <taxon>Ecdysozoa</taxon>
        <taxon>Arthropoda</taxon>
        <taxon>Hexapoda</taxon>
        <taxon>Insecta</taxon>
        <taxon>Pterygota</taxon>
        <taxon>Neoptera</taxon>
        <taxon>Endopterygota</taxon>
        <taxon>Coleoptera</taxon>
        <taxon>Polyphaga</taxon>
        <taxon>Cucujiformia</taxon>
        <taxon>Nitidulidae</taxon>
        <taxon>Meligethinae</taxon>
        <taxon>Brassicogethes</taxon>
    </lineage>
</organism>
<dbReference type="EMBL" id="OV121138">
    <property type="protein sequence ID" value="CAH0560536.1"/>
    <property type="molecule type" value="Genomic_DNA"/>
</dbReference>
<feature type="region of interest" description="Disordered" evidence="1">
    <location>
        <begin position="178"/>
        <end position="200"/>
    </location>
</feature>
<proteinExistence type="predicted"/>
<sequence>MSIVCNHLKKTVIEEKGFDEEYAPSSCHLESDSDSSSYSDNIPLQDLTIKIDPSAIFSNTEIIPAVGECIEGHNIDAVVEEMQTVQVAANGENSNDEIIGKKTKRRNGFEKQQKDREKHPPIGGCLLKCKNKDCSEITEEDRKKIWDKFWSLQYSVRRQWLCRHVRFCQVQKRTVQPKSTTVSTKPSENLDGDTSEEETGRSFLKNESREYFLPKPFLGYKQTKVCKKMFLGTLGY</sequence>
<evidence type="ECO:0000313" key="2">
    <source>
        <dbReference type="EMBL" id="CAH0560536.1"/>
    </source>
</evidence>
<feature type="compositionally biased region" description="Polar residues" evidence="1">
    <location>
        <begin position="178"/>
        <end position="187"/>
    </location>
</feature>